<dbReference type="AlphaFoldDB" id="A0A852RSN0"/>
<keyword evidence="1" id="KW-0812">Transmembrane</keyword>
<evidence type="ECO:0000313" key="3">
    <source>
        <dbReference type="Proteomes" id="UP000582231"/>
    </source>
</evidence>
<dbReference type="Proteomes" id="UP000582231">
    <property type="component" value="Unassembled WGS sequence"/>
</dbReference>
<feature type="transmembrane region" description="Helical" evidence="1">
    <location>
        <begin position="6"/>
        <end position="29"/>
    </location>
</feature>
<accession>A0A852RSN0</accession>
<dbReference type="RefSeq" id="WP_179729873.1">
    <property type="nucleotide sequence ID" value="NZ_BAABEF010000001.1"/>
</dbReference>
<dbReference type="EMBL" id="JACCBF010000001">
    <property type="protein sequence ID" value="NYD33885.1"/>
    <property type="molecule type" value="Genomic_DNA"/>
</dbReference>
<sequence>MSRTKVAVVSSAVTTMVVLVVVTLAWGGLKLLDGIGRQDLWKGCRTDPTLSGLQGYCVVVSRYPATPVQSERTYLEITAVHDGAVNDYRFVAGYPFLAANAGTALVVDWAAVDKRIVVTDPRTGSTVTYTAEQYAGGR</sequence>
<protein>
    <submittedName>
        <fullName evidence="2">Uncharacterized protein</fullName>
    </submittedName>
</protein>
<evidence type="ECO:0000256" key="1">
    <source>
        <dbReference type="SAM" id="Phobius"/>
    </source>
</evidence>
<name>A0A852RSN0_9ACTN</name>
<keyword evidence="1" id="KW-0472">Membrane</keyword>
<comment type="caution">
    <text evidence="2">The sequence shown here is derived from an EMBL/GenBank/DDBJ whole genome shotgun (WGS) entry which is preliminary data.</text>
</comment>
<keyword evidence="1" id="KW-1133">Transmembrane helix</keyword>
<gene>
    <name evidence="2" type="ORF">BJ958_005431</name>
</gene>
<reference evidence="2 3" key="1">
    <citation type="submission" date="2020-07" db="EMBL/GenBank/DDBJ databases">
        <title>Sequencing the genomes of 1000 actinobacteria strains.</title>
        <authorList>
            <person name="Klenk H.-P."/>
        </authorList>
    </citation>
    <scope>NUCLEOTIDE SEQUENCE [LARGE SCALE GENOMIC DNA]</scope>
    <source>
        <strain evidence="2 3">DSM 19082</strain>
    </source>
</reference>
<keyword evidence="3" id="KW-1185">Reference proteome</keyword>
<evidence type="ECO:0000313" key="2">
    <source>
        <dbReference type="EMBL" id="NYD33885.1"/>
    </source>
</evidence>
<proteinExistence type="predicted"/>
<organism evidence="2 3">
    <name type="scientific">Nocardioides kongjuensis</name>
    <dbReference type="NCBI Taxonomy" id="349522"/>
    <lineage>
        <taxon>Bacteria</taxon>
        <taxon>Bacillati</taxon>
        <taxon>Actinomycetota</taxon>
        <taxon>Actinomycetes</taxon>
        <taxon>Propionibacteriales</taxon>
        <taxon>Nocardioidaceae</taxon>
        <taxon>Nocardioides</taxon>
    </lineage>
</organism>